<dbReference type="AlphaFoldDB" id="A0AAN4UCG4"/>
<dbReference type="Proteomes" id="UP000886607">
    <property type="component" value="Unassembled WGS sequence"/>
</dbReference>
<keyword evidence="3" id="KW-0805">Transcription regulation</keyword>
<dbReference type="Gene3D" id="3.40.50.2300">
    <property type="match status" value="1"/>
</dbReference>
<name>A0AAN4UCG4_9ENTE</name>
<evidence type="ECO:0000313" key="12">
    <source>
        <dbReference type="Proteomes" id="UP000886607"/>
    </source>
</evidence>
<dbReference type="RefSeq" id="WP_226996653.1">
    <property type="nucleotide sequence ID" value="NZ_BJYN01000035.1"/>
</dbReference>
<dbReference type="InterPro" id="IPR036388">
    <property type="entry name" value="WH-like_DNA-bd_sf"/>
</dbReference>
<feature type="domain" description="PTS EIIA type-2" evidence="6">
    <location>
        <begin position="533"/>
        <end position="679"/>
    </location>
</feature>
<evidence type="ECO:0000256" key="2">
    <source>
        <dbReference type="ARBA" id="ARBA00022737"/>
    </source>
</evidence>
<keyword evidence="1" id="KW-0808">Transferase</keyword>
<dbReference type="InterPro" id="IPR036095">
    <property type="entry name" value="PTS_EIIB-like_sf"/>
</dbReference>
<dbReference type="InterPro" id="IPR007737">
    <property type="entry name" value="Mga_HTH"/>
</dbReference>
<evidence type="ECO:0000256" key="4">
    <source>
        <dbReference type="ARBA" id="ARBA00023159"/>
    </source>
</evidence>
<dbReference type="SUPFAM" id="SSF55804">
    <property type="entry name" value="Phoshotransferase/anion transport protein"/>
    <property type="match status" value="1"/>
</dbReference>
<dbReference type="Gene3D" id="3.40.930.10">
    <property type="entry name" value="Mannitol-specific EII, Chain A"/>
    <property type="match status" value="1"/>
</dbReference>
<proteinExistence type="predicted"/>
<keyword evidence="4" id="KW-0010">Activator</keyword>
<dbReference type="Pfam" id="PF05043">
    <property type="entry name" value="Mga"/>
    <property type="match status" value="1"/>
</dbReference>
<dbReference type="InterPro" id="IPR011608">
    <property type="entry name" value="PRD"/>
</dbReference>
<feature type="domain" description="PTS EIIB type-2" evidence="7">
    <location>
        <begin position="417"/>
        <end position="506"/>
    </location>
</feature>
<dbReference type="InterPro" id="IPR013196">
    <property type="entry name" value="HTH_11"/>
</dbReference>
<evidence type="ECO:0000259" key="8">
    <source>
        <dbReference type="PROSITE" id="PS51372"/>
    </source>
</evidence>
<dbReference type="GO" id="GO:0008982">
    <property type="term" value="F:protein-N(PI)-phosphohistidine-sugar phosphotransferase activity"/>
    <property type="evidence" value="ECO:0007669"/>
    <property type="project" value="InterPro"/>
</dbReference>
<dbReference type="InterPro" id="IPR050661">
    <property type="entry name" value="BglG_antiterminators"/>
</dbReference>
<dbReference type="Pfam" id="PF00359">
    <property type="entry name" value="PTS_EIIA_2"/>
    <property type="match status" value="1"/>
</dbReference>
<evidence type="ECO:0000256" key="3">
    <source>
        <dbReference type="ARBA" id="ARBA00023015"/>
    </source>
</evidence>
<keyword evidence="2" id="KW-0677">Repeat</keyword>
<dbReference type="CDD" id="cd05568">
    <property type="entry name" value="PTS_IIB_bgl_like"/>
    <property type="match status" value="1"/>
</dbReference>
<keyword evidence="12" id="KW-1185">Reference proteome</keyword>
<dbReference type="Pfam" id="PF08279">
    <property type="entry name" value="HTH_11"/>
    <property type="match status" value="1"/>
</dbReference>
<dbReference type="Pfam" id="PF00874">
    <property type="entry name" value="PRD"/>
    <property type="match status" value="1"/>
</dbReference>
<reference evidence="10" key="2">
    <citation type="journal article" date="2020" name="Int. Dairy J.">
        <title>Lactic acid bacterial diversity in Brie cheese focusing on salt concentration and pH of isolation medium and characterisation of halophilic and alkaliphilic lactic acid bacterial isolates.</title>
        <authorList>
            <person name="Unno R."/>
            <person name="Matsutani M."/>
            <person name="Suzuki T."/>
            <person name="Kodama K."/>
            <person name="Matsushita H."/>
            <person name="Yamasato K."/>
            <person name="Koizumi Y."/>
            <person name="Ishikawa M."/>
        </authorList>
    </citation>
    <scope>NUCLEOTIDE SEQUENCE</scope>
    <source>
        <strain evidence="10">7C1</strain>
        <strain evidence="9">8C4</strain>
    </source>
</reference>
<dbReference type="EMBL" id="BKBQ01000028">
    <property type="protein sequence ID" value="GEQ54894.1"/>
    <property type="molecule type" value="Genomic_DNA"/>
</dbReference>
<dbReference type="PROSITE" id="PS51099">
    <property type="entry name" value="PTS_EIIB_TYPE_2"/>
    <property type="match status" value="1"/>
</dbReference>
<dbReference type="InterPro" id="IPR002178">
    <property type="entry name" value="PTS_EIIA_type-2_dom"/>
</dbReference>
<dbReference type="Proteomes" id="UP000886597">
    <property type="component" value="Unassembled WGS sequence"/>
</dbReference>
<evidence type="ECO:0000259" key="7">
    <source>
        <dbReference type="PROSITE" id="PS51099"/>
    </source>
</evidence>
<accession>A0AAN4UCG4</accession>
<dbReference type="PANTHER" id="PTHR30185">
    <property type="entry name" value="CRYPTIC BETA-GLUCOSIDE BGL OPERON ANTITERMINATOR"/>
    <property type="match status" value="1"/>
</dbReference>
<evidence type="ECO:0000256" key="1">
    <source>
        <dbReference type="ARBA" id="ARBA00022679"/>
    </source>
</evidence>
<dbReference type="PROSITE" id="PS51094">
    <property type="entry name" value="PTS_EIIA_TYPE_2"/>
    <property type="match status" value="1"/>
</dbReference>
<dbReference type="PANTHER" id="PTHR30185:SF18">
    <property type="entry name" value="TRANSCRIPTIONAL REGULATOR MTLR"/>
    <property type="match status" value="1"/>
</dbReference>
<keyword evidence="5" id="KW-0804">Transcription</keyword>
<dbReference type="SUPFAM" id="SSF52794">
    <property type="entry name" value="PTS system IIB component-like"/>
    <property type="match status" value="1"/>
</dbReference>
<sequence>MLYFSSREKKLLKLLLENKEGIPAQNLQELLQISKRTLYREISSIEKTIKPQKAQIINERKMGYRLIGEESVLREISQEVQKKQEVVFDNVHRQSALVSSLLLAKEEITIESLALDFAVSPTTIHSDLQQVEKSLAEYGLSLHRKKARGILAVGPEEKRRQILSNIIYSDVNEYEFFSYLAELTDPDKDMEPSNFFLNFITSRWFYFAKKAVLEKTNSLFIEVTDNQLQQVITSLALSLERINNDHWVVGEINDDSISPGVKSLAEQIMGEIKKQTDLNITDREVLFFTKQLEGVNYKKPQNIFLDNFDAELSYQVRELIRLVSQQMQNDFRKDDTLFYDLLAHLSAAFKRIDNQNPLVGNPLLEKILVEYPRLTEIIKENLKQIFTDHQAFLQDELAYVVIHFAASLERNPVKKELSALVLCSSGIGTAKILESRINKYIPEIERIEIAKISQMSHIDFKEFDLILSTIFLPEFSLPYKVISPLLLDDEIHEIKQELKGKQFTNKPVSSERLPTDTPNDFEQVYEQMKVANELLTQFSIKEVATRQTLEKTLDVVLEELEGVIIEDRKKVRELLINRHKLAPIGIPHTHFALFHSANAYVKKPYFAIFDLSRSVPVLGMDRKPMELTRLLLMLAPANMSQTEERLLGKISASVIESDVNIQTYQYGNEEAIYERISSLFIDEIKESEEE</sequence>
<dbReference type="Gene3D" id="1.10.10.10">
    <property type="entry name" value="Winged helix-like DNA-binding domain superfamily/Winged helix DNA-binding domain"/>
    <property type="match status" value="2"/>
</dbReference>
<dbReference type="SUPFAM" id="SSF63520">
    <property type="entry name" value="PTS-regulatory domain, PRD"/>
    <property type="match status" value="1"/>
</dbReference>
<evidence type="ECO:0000313" key="11">
    <source>
        <dbReference type="Proteomes" id="UP000886597"/>
    </source>
</evidence>
<protein>
    <submittedName>
        <fullName evidence="10">Mannitol operon transcriptional regulator</fullName>
    </submittedName>
</protein>
<dbReference type="GO" id="GO:0009401">
    <property type="term" value="P:phosphoenolpyruvate-dependent sugar phosphotransferase system"/>
    <property type="evidence" value="ECO:0007669"/>
    <property type="project" value="InterPro"/>
</dbReference>
<dbReference type="PROSITE" id="PS51372">
    <property type="entry name" value="PRD_2"/>
    <property type="match status" value="1"/>
</dbReference>
<dbReference type="EMBL" id="BKBO01000028">
    <property type="protein sequence ID" value="GEQ49904.1"/>
    <property type="molecule type" value="Genomic_DNA"/>
</dbReference>
<evidence type="ECO:0000259" key="6">
    <source>
        <dbReference type="PROSITE" id="PS51094"/>
    </source>
</evidence>
<comment type="caution">
    <text evidence="10">The sequence shown here is derived from an EMBL/GenBank/DDBJ whole genome shotgun (WGS) entry which is preliminary data.</text>
</comment>
<evidence type="ECO:0000256" key="5">
    <source>
        <dbReference type="ARBA" id="ARBA00023163"/>
    </source>
</evidence>
<dbReference type="Gene3D" id="1.10.1790.10">
    <property type="entry name" value="PRD domain"/>
    <property type="match status" value="1"/>
</dbReference>
<organism evidence="10 11">
    <name type="scientific">Tetragenococcus koreensis</name>
    <dbReference type="NCBI Taxonomy" id="290335"/>
    <lineage>
        <taxon>Bacteria</taxon>
        <taxon>Bacillati</taxon>
        <taxon>Bacillota</taxon>
        <taxon>Bacilli</taxon>
        <taxon>Lactobacillales</taxon>
        <taxon>Enterococcaceae</taxon>
        <taxon>Tetragenococcus</taxon>
    </lineage>
</organism>
<evidence type="ECO:0000313" key="9">
    <source>
        <dbReference type="EMBL" id="GEQ49904.1"/>
    </source>
</evidence>
<dbReference type="InterPro" id="IPR016152">
    <property type="entry name" value="PTrfase/Anion_transptr"/>
</dbReference>
<dbReference type="InterPro" id="IPR013011">
    <property type="entry name" value="PTS_EIIB_2"/>
</dbReference>
<dbReference type="GO" id="GO:0006355">
    <property type="term" value="P:regulation of DNA-templated transcription"/>
    <property type="evidence" value="ECO:0007669"/>
    <property type="project" value="InterPro"/>
</dbReference>
<reference evidence="10" key="1">
    <citation type="submission" date="2019-08" db="EMBL/GenBank/DDBJ databases">
        <authorList>
            <person name="Ishikawa M."/>
            <person name="Suzuki T."/>
            <person name="Matsutani M."/>
        </authorList>
    </citation>
    <scope>NUCLEOTIDE SEQUENCE</scope>
    <source>
        <strain evidence="10">7C1</strain>
        <strain evidence="9">8C4</strain>
    </source>
</reference>
<evidence type="ECO:0000313" key="10">
    <source>
        <dbReference type="EMBL" id="GEQ54894.1"/>
    </source>
</evidence>
<gene>
    <name evidence="9" type="ORF">TK11N_17560</name>
    <name evidence="10" type="ORF">TK2N_17380</name>
</gene>
<dbReference type="InterPro" id="IPR036634">
    <property type="entry name" value="PRD_sf"/>
</dbReference>
<dbReference type="GeneID" id="69986464"/>
<feature type="domain" description="PRD" evidence="8">
    <location>
        <begin position="307"/>
        <end position="414"/>
    </location>
</feature>